<dbReference type="InterPro" id="IPR002577">
    <property type="entry name" value="HTH_HxlR"/>
</dbReference>
<dbReference type="GO" id="GO:0003677">
    <property type="term" value="F:DNA binding"/>
    <property type="evidence" value="ECO:0007669"/>
    <property type="project" value="UniProtKB-KW"/>
</dbReference>
<dbReference type="PANTHER" id="PTHR33204">
    <property type="entry name" value="TRANSCRIPTIONAL REGULATOR, MARR FAMILY"/>
    <property type="match status" value="1"/>
</dbReference>
<dbReference type="SUPFAM" id="SSF46785">
    <property type="entry name" value="Winged helix' DNA-binding domain"/>
    <property type="match status" value="1"/>
</dbReference>
<dbReference type="Proteomes" id="UP000195137">
    <property type="component" value="Unassembled WGS sequence"/>
</dbReference>
<name>A0A1Y3GH37_9EURY</name>
<keyword evidence="3" id="KW-0804">Transcription</keyword>
<keyword evidence="6" id="KW-1185">Reference proteome</keyword>
<comment type="caution">
    <text evidence="5">The sequence shown here is derived from an EMBL/GenBank/DDBJ whole genome shotgun (WGS) entry which is preliminary data.</text>
</comment>
<dbReference type="RefSeq" id="WP_086636756.1">
    <property type="nucleotide sequence ID" value="NZ_MRZU01000003.1"/>
</dbReference>
<sequence>MKETNQENELMICTKSDLSNKINKKWTMCIINILGVEEGKRFNEIKKDSMGNINSRTLSMRLKELQNEGIISREVKPKAPPEVRYILTEEGWALYEALQPLFNYLDKHNSNGSNQNN</sequence>
<protein>
    <submittedName>
        <fullName evidence="5">DNA-binding transcriptional regulator HxlR family</fullName>
    </submittedName>
</protein>
<evidence type="ECO:0000256" key="1">
    <source>
        <dbReference type="ARBA" id="ARBA00023015"/>
    </source>
</evidence>
<dbReference type="EMBL" id="MRZU01000003">
    <property type="protein sequence ID" value="OUJ18686.1"/>
    <property type="molecule type" value="Genomic_DNA"/>
</dbReference>
<evidence type="ECO:0000259" key="4">
    <source>
        <dbReference type="PROSITE" id="PS51118"/>
    </source>
</evidence>
<evidence type="ECO:0000256" key="2">
    <source>
        <dbReference type="ARBA" id="ARBA00023125"/>
    </source>
</evidence>
<evidence type="ECO:0000256" key="3">
    <source>
        <dbReference type="ARBA" id="ARBA00023163"/>
    </source>
</evidence>
<reference evidence="5 6" key="1">
    <citation type="submission" date="2016-12" db="EMBL/GenBank/DDBJ databases">
        <title>Discovery of methanogenic haloarchaea.</title>
        <authorList>
            <person name="Sorokin D.Y."/>
            <person name="Makarova K.S."/>
            <person name="Abbas B."/>
            <person name="Ferrer M."/>
            <person name="Golyshin P.N."/>
        </authorList>
    </citation>
    <scope>NUCLEOTIDE SEQUENCE [LARGE SCALE GENOMIC DNA]</scope>
    <source>
        <strain evidence="5">AMET1</strain>
    </source>
</reference>
<proteinExistence type="predicted"/>
<keyword evidence="2 5" id="KW-0238">DNA-binding</keyword>
<evidence type="ECO:0000313" key="6">
    <source>
        <dbReference type="Proteomes" id="UP000195137"/>
    </source>
</evidence>
<dbReference type="Gene3D" id="1.10.10.10">
    <property type="entry name" value="Winged helix-like DNA-binding domain superfamily/Winged helix DNA-binding domain"/>
    <property type="match status" value="1"/>
</dbReference>
<gene>
    <name evidence="5" type="ORF">AMET1_0334</name>
</gene>
<dbReference type="AlphaFoldDB" id="A0A1Y3GH37"/>
<keyword evidence="1" id="KW-0805">Transcription regulation</keyword>
<organism evidence="5 6">
    <name type="scientific">Methanonatronarchaeum thermophilum</name>
    <dbReference type="NCBI Taxonomy" id="1927129"/>
    <lineage>
        <taxon>Archaea</taxon>
        <taxon>Methanobacteriati</taxon>
        <taxon>Methanobacteriota</taxon>
        <taxon>Methanonatronarchaeia</taxon>
        <taxon>Methanonatronarchaeales</taxon>
        <taxon>Methanonatronarchaeaceae</taxon>
        <taxon>Methanonatronarchaeum</taxon>
    </lineage>
</organism>
<dbReference type="PROSITE" id="PS51118">
    <property type="entry name" value="HTH_HXLR"/>
    <property type="match status" value="1"/>
</dbReference>
<dbReference type="InterPro" id="IPR036388">
    <property type="entry name" value="WH-like_DNA-bd_sf"/>
</dbReference>
<dbReference type="OrthoDB" id="10490at2157"/>
<dbReference type="Pfam" id="PF01638">
    <property type="entry name" value="HxlR"/>
    <property type="match status" value="1"/>
</dbReference>
<dbReference type="InterPro" id="IPR036390">
    <property type="entry name" value="WH_DNA-bd_sf"/>
</dbReference>
<accession>A0A1Y3GH37</accession>
<dbReference type="PANTHER" id="PTHR33204:SF18">
    <property type="entry name" value="TRANSCRIPTIONAL REGULATORY PROTEIN"/>
    <property type="match status" value="1"/>
</dbReference>
<feature type="domain" description="HTH hxlR-type" evidence="4">
    <location>
        <begin position="13"/>
        <end position="113"/>
    </location>
</feature>
<evidence type="ECO:0000313" key="5">
    <source>
        <dbReference type="EMBL" id="OUJ18686.1"/>
    </source>
</evidence>